<feature type="compositionally biased region" description="Low complexity" evidence="1">
    <location>
        <begin position="480"/>
        <end position="493"/>
    </location>
</feature>
<organism evidence="3 4">
    <name type="scientific">Xylanimonas ulmi</name>
    <dbReference type="NCBI Taxonomy" id="228973"/>
    <lineage>
        <taxon>Bacteria</taxon>
        <taxon>Bacillati</taxon>
        <taxon>Actinomycetota</taxon>
        <taxon>Actinomycetes</taxon>
        <taxon>Micrococcales</taxon>
        <taxon>Promicromonosporaceae</taxon>
        <taxon>Xylanimonas</taxon>
    </lineage>
</organism>
<dbReference type="AlphaFoldDB" id="A0A4Q7M282"/>
<reference evidence="3 4" key="1">
    <citation type="submission" date="2019-02" db="EMBL/GenBank/DDBJ databases">
        <title>Sequencing the genomes of 1000 actinobacteria strains.</title>
        <authorList>
            <person name="Klenk H.-P."/>
        </authorList>
    </citation>
    <scope>NUCLEOTIDE SEQUENCE [LARGE SCALE GENOMIC DNA]</scope>
    <source>
        <strain evidence="3 4">DSM 16932</strain>
    </source>
</reference>
<evidence type="ECO:0000256" key="2">
    <source>
        <dbReference type="SAM" id="Phobius"/>
    </source>
</evidence>
<gene>
    <name evidence="3" type="ORF">EV386_2291</name>
</gene>
<keyword evidence="2" id="KW-0472">Membrane</keyword>
<evidence type="ECO:0000256" key="1">
    <source>
        <dbReference type="SAM" id="MobiDB-lite"/>
    </source>
</evidence>
<feature type="compositionally biased region" description="Basic and acidic residues" evidence="1">
    <location>
        <begin position="276"/>
        <end position="285"/>
    </location>
</feature>
<keyword evidence="2" id="KW-0812">Transmembrane</keyword>
<protein>
    <submittedName>
        <fullName evidence="3">Uncharacterized protein</fullName>
    </submittedName>
</protein>
<proteinExistence type="predicted"/>
<feature type="compositionally biased region" description="Basic and acidic residues" evidence="1">
    <location>
        <begin position="105"/>
        <end position="118"/>
    </location>
</feature>
<feature type="compositionally biased region" description="Polar residues" evidence="1">
    <location>
        <begin position="353"/>
        <end position="364"/>
    </location>
</feature>
<feature type="transmembrane region" description="Helical" evidence="2">
    <location>
        <begin position="139"/>
        <end position="156"/>
    </location>
</feature>
<dbReference type="Proteomes" id="UP000293852">
    <property type="component" value="Unassembled WGS sequence"/>
</dbReference>
<feature type="compositionally biased region" description="Low complexity" evidence="1">
    <location>
        <begin position="93"/>
        <end position="102"/>
    </location>
</feature>
<accession>A0A4Q7M282</accession>
<feature type="region of interest" description="Disordered" evidence="1">
    <location>
        <begin position="253"/>
        <end position="517"/>
    </location>
</feature>
<feature type="compositionally biased region" description="Polar residues" evidence="1">
    <location>
        <begin position="456"/>
        <end position="465"/>
    </location>
</feature>
<feature type="compositionally biased region" description="Pro residues" evidence="1">
    <location>
        <begin position="470"/>
        <end position="479"/>
    </location>
</feature>
<comment type="caution">
    <text evidence="3">The sequence shown here is derived from an EMBL/GenBank/DDBJ whole genome shotgun (WGS) entry which is preliminary data.</text>
</comment>
<feature type="region of interest" description="Disordered" evidence="1">
    <location>
        <begin position="59"/>
        <end position="78"/>
    </location>
</feature>
<evidence type="ECO:0000313" key="3">
    <source>
        <dbReference type="EMBL" id="RZS61975.1"/>
    </source>
</evidence>
<feature type="compositionally biased region" description="Polar residues" evidence="1">
    <location>
        <begin position="426"/>
        <end position="441"/>
    </location>
</feature>
<evidence type="ECO:0000313" key="4">
    <source>
        <dbReference type="Proteomes" id="UP000293852"/>
    </source>
</evidence>
<keyword evidence="4" id="KW-1185">Reference proteome</keyword>
<feature type="compositionally biased region" description="Low complexity" evidence="1">
    <location>
        <begin position="262"/>
        <end position="275"/>
    </location>
</feature>
<name>A0A4Q7M282_9MICO</name>
<dbReference type="EMBL" id="SGWX01000001">
    <property type="protein sequence ID" value="RZS61975.1"/>
    <property type="molecule type" value="Genomic_DNA"/>
</dbReference>
<feature type="compositionally biased region" description="Low complexity" evidence="1">
    <location>
        <begin position="286"/>
        <end position="302"/>
    </location>
</feature>
<keyword evidence="2" id="KW-1133">Transmembrane helix</keyword>
<sequence>MLFVLVLGYGVPLRVRQRQQLLESRVDDRFSGGLRVLAVAAGDVPAAIPASDLTARPALDRPVADRPALDRPALDRPARDRPAQAGLLAMTAGPGPVKVPVPARSAREETPMTEPKVAERASSRLRVLELRALRARRRLALTLALLIVTVVVWAAVPLTPLLWYAGLAPTALLVAVLALGRAAAASTRRADARWAAERRAAERRAVQARALAAGGPHAPRNRARVTGRAVRGSSTMTQMIPRVKVTVVEGVAQEADGEPRRAPGAASGTASGARASSDDAYRADRGATTAQAVARDAARPVVGNPTPSTAGDWTRSAAGSPTPPTAGDRMRPAAGSPTPPTAGDRMRPAAGNPTPSGAGDSTPSAVGDAARTAVGDAAPSARTAGPVGGPTGGTPWEPRPVPLPTYVTKAAAPRREPRPLTGAQPVVSQPVVSTGWSTSPWQRVEDRGEQVAEADTSWSLGTSPVSAPGAPKPSEPASPSPDAKAGAKPPADSQAHPRTETLGLPLEQILARRRAAG</sequence>
<feature type="region of interest" description="Disordered" evidence="1">
    <location>
        <begin position="90"/>
        <end position="118"/>
    </location>
</feature>
<feature type="transmembrane region" description="Helical" evidence="2">
    <location>
        <begin position="162"/>
        <end position="184"/>
    </location>
</feature>
<feature type="region of interest" description="Disordered" evidence="1">
    <location>
        <begin position="209"/>
        <end position="236"/>
    </location>
</feature>